<proteinExistence type="predicted"/>
<reference evidence="1 2" key="1">
    <citation type="submission" date="2018-12" db="EMBL/GenBank/DDBJ databases">
        <title>Complete Genome Sequence of the Corallopyronin A producing Myxobacterium Corallococcus coralloides B035.</title>
        <authorList>
            <person name="Bouhired S.M."/>
            <person name="Rupp O."/>
            <person name="Blom J."/>
            <person name="Schaeberle T.F."/>
            <person name="Kehraus S."/>
            <person name="Schiefer A."/>
            <person name="Pfarr K."/>
            <person name="Goesmann A."/>
            <person name="Hoerauf A."/>
            <person name="Koenig G.M."/>
        </authorList>
    </citation>
    <scope>NUCLEOTIDE SEQUENCE [LARGE SCALE GENOMIC DNA]</scope>
    <source>
        <strain evidence="1 2">B035</strain>
    </source>
</reference>
<protein>
    <recommendedName>
        <fullName evidence="3">Lipoprotein</fullName>
    </recommendedName>
</protein>
<dbReference type="EMBL" id="CP034669">
    <property type="protein sequence ID" value="QAT84959.1"/>
    <property type="molecule type" value="Genomic_DNA"/>
</dbReference>
<dbReference type="PROSITE" id="PS51257">
    <property type="entry name" value="PROKAR_LIPOPROTEIN"/>
    <property type="match status" value="1"/>
</dbReference>
<dbReference type="Proteomes" id="UP000288758">
    <property type="component" value="Chromosome"/>
</dbReference>
<name>A0A410RSS8_CORCK</name>
<gene>
    <name evidence="1" type="ORF">EJ065_3397</name>
</gene>
<organism evidence="1 2">
    <name type="scientific">Corallococcus coralloides</name>
    <name type="common">Myxococcus coralloides</name>
    <dbReference type="NCBI Taxonomy" id="184914"/>
    <lineage>
        <taxon>Bacteria</taxon>
        <taxon>Pseudomonadati</taxon>
        <taxon>Myxococcota</taxon>
        <taxon>Myxococcia</taxon>
        <taxon>Myxococcales</taxon>
        <taxon>Cystobacterineae</taxon>
        <taxon>Myxococcaceae</taxon>
        <taxon>Corallococcus</taxon>
    </lineage>
</organism>
<evidence type="ECO:0000313" key="2">
    <source>
        <dbReference type="Proteomes" id="UP000288758"/>
    </source>
</evidence>
<sequence>MTYARKNSGSKSFIAGLLLAATALTGCGQDDINRKYQGAYELDLQLDTGAKVAEGDLDVGFNVYNDDEAIISMNKLLCTLSASYREKVTLPGADGGEVEVELLSDVRPDQILACPVPVELGENLWLHFRLGLGRVENQQLTIDYGGTVVRGTLEEVSNGQATRVGTFDYTFLGNEVELP</sequence>
<accession>A0A410RSS8</accession>
<evidence type="ECO:0000313" key="1">
    <source>
        <dbReference type="EMBL" id="QAT84959.1"/>
    </source>
</evidence>
<dbReference type="RefSeq" id="WP_128796815.1">
    <property type="nucleotide sequence ID" value="NZ_CP034669.1"/>
</dbReference>
<dbReference type="AlphaFoldDB" id="A0A410RSS8"/>
<evidence type="ECO:0008006" key="3">
    <source>
        <dbReference type="Google" id="ProtNLM"/>
    </source>
</evidence>